<dbReference type="Proteomes" id="UP001228690">
    <property type="component" value="Chromosome"/>
</dbReference>
<reference evidence="2 3" key="1">
    <citation type="submission" date="2023-04" db="EMBL/GenBank/DDBJ databases">
        <title>Spirochaete genome identified in red abalone sample constitutes a novel genus.</title>
        <authorList>
            <person name="Sharma S.P."/>
            <person name="Purcell C.M."/>
            <person name="Hyde J.R."/>
            <person name="Severin A.J."/>
        </authorList>
    </citation>
    <scope>NUCLEOTIDE SEQUENCE [LARGE SCALE GENOMIC DNA]</scope>
    <source>
        <strain evidence="2 3">SP-2023</strain>
    </source>
</reference>
<organism evidence="2 3">
    <name type="scientific">Candidatus Haliotispira prima</name>
    <dbReference type="NCBI Taxonomy" id="3034016"/>
    <lineage>
        <taxon>Bacteria</taxon>
        <taxon>Pseudomonadati</taxon>
        <taxon>Spirochaetota</taxon>
        <taxon>Spirochaetia</taxon>
        <taxon>Spirochaetales</taxon>
        <taxon>Spirochaetaceae</taxon>
        <taxon>Candidatus Haliotispira</taxon>
    </lineage>
</organism>
<accession>A0ABY8MHM8</accession>
<dbReference type="RefSeq" id="WP_326926884.1">
    <property type="nucleotide sequence ID" value="NZ_CP123443.1"/>
</dbReference>
<evidence type="ECO:0000313" key="2">
    <source>
        <dbReference type="EMBL" id="WGK68698.1"/>
    </source>
</evidence>
<dbReference type="EMBL" id="CP123443">
    <property type="protein sequence ID" value="WGK68698.1"/>
    <property type="molecule type" value="Genomic_DNA"/>
</dbReference>
<evidence type="ECO:0000256" key="1">
    <source>
        <dbReference type="SAM" id="MobiDB-lite"/>
    </source>
</evidence>
<proteinExistence type="predicted"/>
<sequence>MVLSGCDDISSNTNNNDNGDSGPSLYLGTYRWVGVSRNSPVTDAMRDRTESNKPRVSYANIEITVGSDSFVTLVIGGAIGLVGPFEINGQKLATIRSDKILPEDGDISGIFDSNKAILPSIEGKLSDLNSVKFPKIIYSRGEGGYIVHECVEL</sequence>
<name>A0ABY8MHM8_9SPIO</name>
<protein>
    <submittedName>
        <fullName evidence="2">Uncharacterized protein</fullName>
    </submittedName>
</protein>
<gene>
    <name evidence="2" type="ORF">P0082_09435</name>
</gene>
<evidence type="ECO:0000313" key="3">
    <source>
        <dbReference type="Proteomes" id="UP001228690"/>
    </source>
</evidence>
<feature type="region of interest" description="Disordered" evidence="1">
    <location>
        <begin position="1"/>
        <end position="22"/>
    </location>
</feature>
<keyword evidence="3" id="KW-1185">Reference proteome</keyword>
<feature type="compositionally biased region" description="Low complexity" evidence="1">
    <location>
        <begin position="7"/>
        <end position="22"/>
    </location>
</feature>